<dbReference type="InterPro" id="IPR006440">
    <property type="entry name" value="Doc"/>
</dbReference>
<name>A0A0K1S0W9_9CHRO</name>
<accession>A0A0K1S0W9</accession>
<dbReference type="InterPro" id="IPR003812">
    <property type="entry name" value="Fido"/>
</dbReference>
<reference evidence="2 3" key="1">
    <citation type="journal article" date="2016" name="Stand. Genomic Sci.">
        <title>Complete genome sequence and genomic characterization of Microcystis panniformis FACHB 1757 by third-generation sequencing.</title>
        <authorList>
            <person name="Zhang J.Y."/>
            <person name="Guan R."/>
            <person name="Zhang H.J."/>
            <person name="Li H."/>
            <person name="Xiao P."/>
            <person name="Yu G.L."/>
            <person name="Du L."/>
            <person name="Cao D.M."/>
            <person name="Zhu B.C."/>
            <person name="Li R.H."/>
            <person name="Lu Z.H."/>
        </authorList>
    </citation>
    <scope>NUCLEOTIDE SEQUENCE [LARGE SCALE GENOMIC DNA]</scope>
    <source>
        <strain evidence="2 3">FACHB-1757</strain>
    </source>
</reference>
<dbReference type="KEGG" id="mpk:VL20_2630"/>
<dbReference type="PANTHER" id="PTHR39426">
    <property type="entry name" value="HOMOLOGY TO DEATH-ON-CURING PROTEIN OF PHAGE P1"/>
    <property type="match status" value="1"/>
</dbReference>
<dbReference type="AlphaFoldDB" id="A0A0K1S0W9"/>
<evidence type="ECO:0000313" key="2">
    <source>
        <dbReference type="EMBL" id="AKV67700.1"/>
    </source>
</evidence>
<dbReference type="GO" id="GO:0016301">
    <property type="term" value="F:kinase activity"/>
    <property type="evidence" value="ECO:0007669"/>
    <property type="project" value="InterPro"/>
</dbReference>
<dbReference type="InterPro" id="IPR036597">
    <property type="entry name" value="Fido-like_dom_sf"/>
</dbReference>
<dbReference type="RefSeq" id="WP_002745094.1">
    <property type="nucleotide sequence ID" value="NZ_CP011339.1"/>
</dbReference>
<dbReference type="Proteomes" id="UP000068167">
    <property type="component" value="Chromosome"/>
</dbReference>
<dbReference type="PROSITE" id="PS51459">
    <property type="entry name" value="FIDO"/>
    <property type="match status" value="1"/>
</dbReference>
<evidence type="ECO:0000313" key="3">
    <source>
        <dbReference type="Proteomes" id="UP000068167"/>
    </source>
</evidence>
<protein>
    <submittedName>
        <fullName evidence="2">Death on curing protein Doc toxin</fullName>
    </submittedName>
</protein>
<organism evidence="2 3">
    <name type="scientific">Microcystis panniformis FACHB-1757</name>
    <dbReference type="NCBI Taxonomy" id="1638788"/>
    <lineage>
        <taxon>Bacteria</taxon>
        <taxon>Bacillati</taxon>
        <taxon>Cyanobacteriota</taxon>
        <taxon>Cyanophyceae</taxon>
        <taxon>Oscillatoriophycideae</taxon>
        <taxon>Chroococcales</taxon>
        <taxon>Microcystaceae</taxon>
        <taxon>Microcystis</taxon>
    </lineage>
</organism>
<dbReference type="InterPro" id="IPR053737">
    <property type="entry name" value="Type_II_TA_Toxin"/>
</dbReference>
<dbReference type="NCBIfam" id="TIGR01550">
    <property type="entry name" value="DOC_P1"/>
    <property type="match status" value="1"/>
</dbReference>
<evidence type="ECO:0000259" key="1">
    <source>
        <dbReference type="PROSITE" id="PS51459"/>
    </source>
</evidence>
<dbReference type="Pfam" id="PF02661">
    <property type="entry name" value="Fic"/>
    <property type="match status" value="1"/>
</dbReference>
<dbReference type="SUPFAM" id="SSF140931">
    <property type="entry name" value="Fic-like"/>
    <property type="match status" value="1"/>
</dbReference>
<feature type="domain" description="Fido" evidence="1">
    <location>
        <begin position="7"/>
        <end position="124"/>
    </location>
</feature>
<sequence length="126" mass="13687">MSEIIWISEQAARAIHHQQLALFGGAEGILDLGKLSSALARPRHLHTYNPDVSLYQLAAAYCWGLAKNHPFVDGNKRTAFVVMATFLQVNSIELIAPEAEVVATMLAVAAGEMSEEELGAWLQGIN</sequence>
<gene>
    <name evidence="2" type="ORF">VL20_2630</name>
</gene>
<dbReference type="PATRIC" id="fig|1638788.3.peg.2638"/>
<proteinExistence type="predicted"/>
<dbReference type="Gene3D" id="1.20.120.1870">
    <property type="entry name" value="Fic/DOC protein, Fido domain"/>
    <property type="match status" value="1"/>
</dbReference>
<dbReference type="PANTHER" id="PTHR39426:SF1">
    <property type="entry name" value="HOMOLOGY TO DEATH-ON-CURING PROTEIN OF PHAGE P1"/>
    <property type="match status" value="1"/>
</dbReference>
<dbReference type="EMBL" id="CP011339">
    <property type="protein sequence ID" value="AKV67700.1"/>
    <property type="molecule type" value="Genomic_DNA"/>
</dbReference>
<keyword evidence="3" id="KW-1185">Reference proteome</keyword>
<dbReference type="PIRSF" id="PIRSF018297">
    <property type="entry name" value="Doc"/>
    <property type="match status" value="1"/>
</dbReference>